<dbReference type="EMBL" id="BGZK01001303">
    <property type="protein sequence ID" value="GBP76762.1"/>
    <property type="molecule type" value="Genomic_DNA"/>
</dbReference>
<organism evidence="2 3">
    <name type="scientific">Eumeta variegata</name>
    <name type="common">Bagworm moth</name>
    <name type="synonym">Eumeta japonica</name>
    <dbReference type="NCBI Taxonomy" id="151549"/>
    <lineage>
        <taxon>Eukaryota</taxon>
        <taxon>Metazoa</taxon>
        <taxon>Ecdysozoa</taxon>
        <taxon>Arthropoda</taxon>
        <taxon>Hexapoda</taxon>
        <taxon>Insecta</taxon>
        <taxon>Pterygota</taxon>
        <taxon>Neoptera</taxon>
        <taxon>Endopterygota</taxon>
        <taxon>Lepidoptera</taxon>
        <taxon>Glossata</taxon>
        <taxon>Ditrysia</taxon>
        <taxon>Tineoidea</taxon>
        <taxon>Psychidae</taxon>
        <taxon>Oiketicinae</taxon>
        <taxon>Eumeta</taxon>
    </lineage>
</organism>
<accession>A0A4C1YPE4</accession>
<gene>
    <name evidence="2" type="ORF">EVAR_57287_1</name>
</gene>
<proteinExistence type="predicted"/>
<evidence type="ECO:0000256" key="1">
    <source>
        <dbReference type="SAM" id="MobiDB-lite"/>
    </source>
</evidence>
<protein>
    <submittedName>
        <fullName evidence="2">Uncharacterized protein</fullName>
    </submittedName>
</protein>
<reference evidence="2 3" key="1">
    <citation type="journal article" date="2019" name="Commun. Biol.">
        <title>The bagworm genome reveals a unique fibroin gene that provides high tensile strength.</title>
        <authorList>
            <person name="Kono N."/>
            <person name="Nakamura H."/>
            <person name="Ohtoshi R."/>
            <person name="Tomita M."/>
            <person name="Numata K."/>
            <person name="Arakawa K."/>
        </authorList>
    </citation>
    <scope>NUCLEOTIDE SEQUENCE [LARGE SCALE GENOMIC DNA]</scope>
</reference>
<dbReference type="AlphaFoldDB" id="A0A4C1YPE4"/>
<feature type="compositionally biased region" description="Low complexity" evidence="1">
    <location>
        <begin position="25"/>
        <end position="34"/>
    </location>
</feature>
<keyword evidence="3" id="KW-1185">Reference proteome</keyword>
<name>A0A4C1YPE4_EUMVA</name>
<comment type="caution">
    <text evidence="2">The sequence shown here is derived from an EMBL/GenBank/DDBJ whole genome shotgun (WGS) entry which is preliminary data.</text>
</comment>
<feature type="region of interest" description="Disordered" evidence="1">
    <location>
        <begin position="1"/>
        <end position="41"/>
    </location>
</feature>
<evidence type="ECO:0000313" key="3">
    <source>
        <dbReference type="Proteomes" id="UP000299102"/>
    </source>
</evidence>
<sequence length="94" mass="9991">MSLVPVTPRRRSALTSETDTDTGDAAANPAGGRPPRNETITMNPRIRGTRARLQLTEFNAPPAPFTAAIIIVRLSGRNLLLEQSKRVVGGSGPS</sequence>
<dbReference type="Proteomes" id="UP000299102">
    <property type="component" value="Unassembled WGS sequence"/>
</dbReference>
<evidence type="ECO:0000313" key="2">
    <source>
        <dbReference type="EMBL" id="GBP76762.1"/>
    </source>
</evidence>